<sequence>MEPTMSEFIKLDIDLDRCLGIEKCGKCIQICPVNIFTSNGDYPKAVEANEDECT</sequence>
<feature type="domain" description="4Fe-4S ferredoxin-type" evidence="1">
    <location>
        <begin position="9"/>
        <end position="41"/>
    </location>
</feature>
<dbReference type="SUPFAM" id="SSF54862">
    <property type="entry name" value="4Fe-4S ferredoxins"/>
    <property type="match status" value="1"/>
</dbReference>
<accession>X0TUF9</accession>
<reference evidence="2" key="1">
    <citation type="journal article" date="2014" name="Front. Microbiol.">
        <title>High frequency of phylogenetically diverse reductive dehalogenase-homologous genes in deep subseafloor sedimentary metagenomes.</title>
        <authorList>
            <person name="Kawai M."/>
            <person name="Futagami T."/>
            <person name="Toyoda A."/>
            <person name="Takaki Y."/>
            <person name="Nishi S."/>
            <person name="Hori S."/>
            <person name="Arai W."/>
            <person name="Tsubouchi T."/>
            <person name="Morono Y."/>
            <person name="Uchiyama I."/>
            <person name="Ito T."/>
            <person name="Fujiyama A."/>
            <person name="Inagaki F."/>
            <person name="Takami H."/>
        </authorList>
    </citation>
    <scope>NUCLEOTIDE SEQUENCE</scope>
    <source>
        <strain evidence="2">Expedition CK06-06</strain>
    </source>
</reference>
<proteinExistence type="predicted"/>
<protein>
    <recommendedName>
        <fullName evidence="1">4Fe-4S ferredoxin-type domain-containing protein</fullName>
    </recommendedName>
</protein>
<gene>
    <name evidence="2" type="ORF">S01H1_16198</name>
</gene>
<dbReference type="InterPro" id="IPR017896">
    <property type="entry name" value="4Fe4S_Fe-S-bd"/>
</dbReference>
<dbReference type="PROSITE" id="PS51379">
    <property type="entry name" value="4FE4S_FER_2"/>
    <property type="match status" value="1"/>
</dbReference>
<evidence type="ECO:0000313" key="2">
    <source>
        <dbReference type="EMBL" id="GAF79755.1"/>
    </source>
</evidence>
<name>X0TUF9_9ZZZZ</name>
<dbReference type="AlphaFoldDB" id="X0TUF9"/>
<evidence type="ECO:0000259" key="1">
    <source>
        <dbReference type="PROSITE" id="PS51379"/>
    </source>
</evidence>
<dbReference type="Gene3D" id="3.30.70.20">
    <property type="match status" value="1"/>
</dbReference>
<dbReference type="EMBL" id="BARS01008505">
    <property type="protein sequence ID" value="GAF79755.1"/>
    <property type="molecule type" value="Genomic_DNA"/>
</dbReference>
<comment type="caution">
    <text evidence="2">The sequence shown here is derived from an EMBL/GenBank/DDBJ whole genome shotgun (WGS) entry which is preliminary data.</text>
</comment>
<feature type="non-terminal residue" evidence="2">
    <location>
        <position position="54"/>
    </location>
</feature>
<organism evidence="2">
    <name type="scientific">marine sediment metagenome</name>
    <dbReference type="NCBI Taxonomy" id="412755"/>
    <lineage>
        <taxon>unclassified sequences</taxon>
        <taxon>metagenomes</taxon>
        <taxon>ecological metagenomes</taxon>
    </lineage>
</organism>